<evidence type="ECO:0000313" key="8">
    <source>
        <dbReference type="Proteomes" id="UP001206925"/>
    </source>
</evidence>
<evidence type="ECO:0000313" key="7">
    <source>
        <dbReference type="EMBL" id="KAI7726591.1"/>
    </source>
</evidence>
<dbReference type="SUPFAM" id="SSF101936">
    <property type="entry name" value="DNA-binding pseudobarrel domain"/>
    <property type="match status" value="1"/>
</dbReference>
<evidence type="ECO:0000256" key="3">
    <source>
        <dbReference type="ARBA" id="ARBA00023125"/>
    </source>
</evidence>
<evidence type="ECO:0000256" key="2">
    <source>
        <dbReference type="ARBA" id="ARBA00023015"/>
    </source>
</evidence>
<comment type="caution">
    <text evidence="7">The sequence shown here is derived from an EMBL/GenBank/DDBJ whole genome shotgun (WGS) entry which is preliminary data.</text>
</comment>
<name>A0AAD5BQB6_AMBAR</name>
<organism evidence="7 8">
    <name type="scientific">Ambrosia artemisiifolia</name>
    <name type="common">Common ragweed</name>
    <dbReference type="NCBI Taxonomy" id="4212"/>
    <lineage>
        <taxon>Eukaryota</taxon>
        <taxon>Viridiplantae</taxon>
        <taxon>Streptophyta</taxon>
        <taxon>Embryophyta</taxon>
        <taxon>Tracheophyta</taxon>
        <taxon>Spermatophyta</taxon>
        <taxon>Magnoliopsida</taxon>
        <taxon>eudicotyledons</taxon>
        <taxon>Gunneridae</taxon>
        <taxon>Pentapetalae</taxon>
        <taxon>asterids</taxon>
        <taxon>campanulids</taxon>
        <taxon>Asterales</taxon>
        <taxon>Asteraceae</taxon>
        <taxon>Asteroideae</taxon>
        <taxon>Heliantheae alliance</taxon>
        <taxon>Heliantheae</taxon>
        <taxon>Ambrosia</taxon>
    </lineage>
</organism>
<dbReference type="AlphaFoldDB" id="A0AAD5BQB6"/>
<evidence type="ECO:0000259" key="6">
    <source>
        <dbReference type="PROSITE" id="PS50863"/>
    </source>
</evidence>
<evidence type="ECO:0000256" key="1">
    <source>
        <dbReference type="ARBA" id="ARBA00004123"/>
    </source>
</evidence>
<dbReference type="EMBL" id="JAMZMK010011626">
    <property type="protein sequence ID" value="KAI7726591.1"/>
    <property type="molecule type" value="Genomic_DNA"/>
</dbReference>
<keyword evidence="3" id="KW-0238">DNA-binding</keyword>
<dbReference type="Pfam" id="PF02362">
    <property type="entry name" value="B3"/>
    <property type="match status" value="1"/>
</dbReference>
<dbReference type="PANTHER" id="PTHR31391:SF99">
    <property type="entry name" value="B3 DOMAIN-CONTAINING PROTEIN OS06G0194400"/>
    <property type="match status" value="1"/>
</dbReference>
<dbReference type="PANTHER" id="PTHR31391">
    <property type="entry name" value="B3 DOMAIN-CONTAINING PROTEIN OS11G0197600-RELATED"/>
    <property type="match status" value="1"/>
</dbReference>
<evidence type="ECO:0000256" key="5">
    <source>
        <dbReference type="ARBA" id="ARBA00023242"/>
    </source>
</evidence>
<feature type="domain" description="TF-B3" evidence="6">
    <location>
        <begin position="163"/>
        <end position="254"/>
    </location>
</feature>
<dbReference type="InterPro" id="IPR044837">
    <property type="entry name" value="REM16-like"/>
</dbReference>
<dbReference type="SMART" id="SM01019">
    <property type="entry name" value="B3"/>
    <property type="match status" value="1"/>
</dbReference>
<dbReference type="GO" id="GO:0003677">
    <property type="term" value="F:DNA binding"/>
    <property type="evidence" value="ECO:0007669"/>
    <property type="project" value="UniProtKB-KW"/>
</dbReference>
<gene>
    <name evidence="7" type="ORF">M8C21_000240</name>
</gene>
<feature type="non-terminal residue" evidence="7">
    <location>
        <position position="314"/>
    </location>
</feature>
<dbReference type="PROSITE" id="PS50863">
    <property type="entry name" value="B3"/>
    <property type="match status" value="1"/>
</dbReference>
<dbReference type="Gene3D" id="2.40.330.10">
    <property type="entry name" value="DNA-binding pseudobarrel domain"/>
    <property type="match status" value="1"/>
</dbReference>
<dbReference type="InterPro" id="IPR015300">
    <property type="entry name" value="DNA-bd_pseudobarrel_sf"/>
</dbReference>
<dbReference type="CDD" id="cd10017">
    <property type="entry name" value="B3_DNA"/>
    <property type="match status" value="1"/>
</dbReference>
<dbReference type="Proteomes" id="UP001206925">
    <property type="component" value="Unassembled WGS sequence"/>
</dbReference>
<keyword evidence="2" id="KW-0805">Transcription regulation</keyword>
<feature type="non-terminal residue" evidence="7">
    <location>
        <position position="1"/>
    </location>
</feature>
<dbReference type="GO" id="GO:0005634">
    <property type="term" value="C:nucleus"/>
    <property type="evidence" value="ECO:0007669"/>
    <property type="project" value="UniProtKB-SubCell"/>
</dbReference>
<protein>
    <recommendedName>
        <fullName evidence="6">TF-B3 domain-containing protein</fullName>
    </recommendedName>
</protein>
<sequence>QDTHLKIQTITPPPNHNTLLVHPATKSSFNFTTMVARKKPNYEDSRQKRLEENKKRMEELKLTVLAQSLRTISTPKPSPMKKVNRTPRKPVDLTVVRRSNRVADKPPANYKEVPVEPLGFRRSYGKSVRDLSNRVYASYEDREYATGRADELHSTLQSDFPSFVKPMLQSHVSGGFWLGLPRHFCKSYLPKHDEIMTLVDEDEAEWQTRYLPRKTGLSGGWKGFAEDHKLADGDALVFQLIKRTVFKLTIARRLEKLQQLVMRCIIQSTRIGISVIFSFLKCLACGEEQWRRGGTKLGGVAQGGEDTWQFPKEW</sequence>
<evidence type="ECO:0000256" key="4">
    <source>
        <dbReference type="ARBA" id="ARBA00023163"/>
    </source>
</evidence>
<comment type="subcellular location">
    <subcellularLocation>
        <location evidence="1">Nucleus</location>
    </subcellularLocation>
</comment>
<keyword evidence="5" id="KW-0539">Nucleus</keyword>
<keyword evidence="4" id="KW-0804">Transcription</keyword>
<keyword evidence="8" id="KW-1185">Reference proteome</keyword>
<reference evidence="7" key="1">
    <citation type="submission" date="2022-06" db="EMBL/GenBank/DDBJ databases">
        <title>Uncovering the hologenomic basis of an extraordinary plant invasion.</title>
        <authorList>
            <person name="Bieker V.C."/>
            <person name="Martin M.D."/>
            <person name="Gilbert T."/>
            <person name="Hodgins K."/>
            <person name="Battlay P."/>
            <person name="Petersen B."/>
            <person name="Wilson J."/>
        </authorList>
    </citation>
    <scope>NUCLEOTIDE SEQUENCE</scope>
    <source>
        <strain evidence="7">AA19_3_7</strain>
        <tissue evidence="7">Leaf</tissue>
    </source>
</reference>
<dbReference type="InterPro" id="IPR003340">
    <property type="entry name" value="B3_DNA-bd"/>
</dbReference>
<accession>A0AAD5BQB6</accession>
<proteinExistence type="predicted"/>